<gene>
    <name evidence="10" type="ORF">BT63DRAFT_422102</name>
</gene>
<dbReference type="PROSITE" id="PS01074">
    <property type="entry name" value="TERPENE_SYNTHASES"/>
    <property type="match status" value="1"/>
</dbReference>
<proteinExistence type="inferred from homology"/>
<feature type="domain" description="Squalene cyclase N-terminal" evidence="9">
    <location>
        <begin position="75"/>
        <end position="343"/>
    </location>
</feature>
<dbReference type="PANTHER" id="PTHR11764">
    <property type="entry name" value="TERPENE CYCLASE/MUTASE FAMILY MEMBER"/>
    <property type="match status" value="1"/>
</dbReference>
<evidence type="ECO:0000256" key="6">
    <source>
        <dbReference type="ARBA" id="ARBA00023235"/>
    </source>
</evidence>
<dbReference type="Gene3D" id="1.50.10.20">
    <property type="match status" value="2"/>
</dbReference>
<evidence type="ECO:0000313" key="10">
    <source>
        <dbReference type="EMBL" id="KAF2671561.1"/>
    </source>
</evidence>
<evidence type="ECO:0000256" key="7">
    <source>
        <dbReference type="RuleBase" id="RU362003"/>
    </source>
</evidence>
<dbReference type="InterPro" id="IPR002365">
    <property type="entry name" value="Terpene_synthase_CS"/>
</dbReference>
<evidence type="ECO:0000259" key="9">
    <source>
        <dbReference type="Pfam" id="PF13249"/>
    </source>
</evidence>
<dbReference type="Pfam" id="PF13249">
    <property type="entry name" value="SQHop_cyclase_N"/>
    <property type="match status" value="1"/>
</dbReference>
<organism evidence="10 11">
    <name type="scientific">Microthyrium microscopicum</name>
    <dbReference type="NCBI Taxonomy" id="703497"/>
    <lineage>
        <taxon>Eukaryota</taxon>
        <taxon>Fungi</taxon>
        <taxon>Dikarya</taxon>
        <taxon>Ascomycota</taxon>
        <taxon>Pezizomycotina</taxon>
        <taxon>Dothideomycetes</taxon>
        <taxon>Dothideomycetes incertae sedis</taxon>
        <taxon>Microthyriales</taxon>
        <taxon>Microthyriaceae</taxon>
        <taxon>Microthyrium</taxon>
    </lineage>
</organism>
<dbReference type="InterPro" id="IPR008930">
    <property type="entry name" value="Terpenoid_cyclase/PrenylTrfase"/>
</dbReference>
<evidence type="ECO:0000256" key="4">
    <source>
        <dbReference type="ARBA" id="ARBA00022955"/>
    </source>
</evidence>
<dbReference type="NCBIfam" id="TIGR01787">
    <property type="entry name" value="squalene_cyclas"/>
    <property type="match status" value="1"/>
</dbReference>
<dbReference type="InterPro" id="IPR018333">
    <property type="entry name" value="Squalene_cyclase"/>
</dbReference>
<evidence type="ECO:0000256" key="3">
    <source>
        <dbReference type="ARBA" id="ARBA00022737"/>
    </source>
</evidence>
<dbReference type="Proteomes" id="UP000799302">
    <property type="component" value="Unassembled WGS sequence"/>
</dbReference>
<evidence type="ECO:0000256" key="2">
    <source>
        <dbReference type="ARBA" id="ARBA00022516"/>
    </source>
</evidence>
<dbReference type="GO" id="GO:0005811">
    <property type="term" value="C:lipid droplet"/>
    <property type="evidence" value="ECO:0007669"/>
    <property type="project" value="InterPro"/>
</dbReference>
<keyword evidence="11" id="KW-1185">Reference proteome</keyword>
<evidence type="ECO:0000256" key="1">
    <source>
        <dbReference type="ARBA" id="ARBA00009755"/>
    </source>
</evidence>
<dbReference type="InterPro" id="IPR032696">
    <property type="entry name" value="SQ_cyclase_C"/>
</dbReference>
<dbReference type="PANTHER" id="PTHR11764:SF20">
    <property type="entry name" value="LANOSTEROL SYNTHASE"/>
    <property type="match status" value="1"/>
</dbReference>
<evidence type="ECO:0000313" key="11">
    <source>
        <dbReference type="Proteomes" id="UP000799302"/>
    </source>
</evidence>
<keyword evidence="5" id="KW-0443">Lipid metabolism</keyword>
<dbReference type="EC" id="5.4.99.-" evidence="7"/>
<dbReference type="GO" id="GO:0006696">
    <property type="term" value="P:ergosterol biosynthetic process"/>
    <property type="evidence" value="ECO:0007669"/>
    <property type="project" value="TreeGrafter"/>
</dbReference>
<dbReference type="GO" id="GO:0016104">
    <property type="term" value="P:triterpenoid biosynthetic process"/>
    <property type="evidence" value="ECO:0007669"/>
    <property type="project" value="InterPro"/>
</dbReference>
<evidence type="ECO:0000256" key="5">
    <source>
        <dbReference type="ARBA" id="ARBA00023098"/>
    </source>
</evidence>
<feature type="domain" description="Squalene cyclase C-terminal" evidence="8">
    <location>
        <begin position="380"/>
        <end position="706"/>
    </location>
</feature>
<dbReference type="FunFam" id="1.50.10.20:FF:000003">
    <property type="entry name" value="Terpene cyclase/mutase family member"/>
    <property type="match status" value="1"/>
</dbReference>
<sequence>MAGTSLLEDTPESTDLTRWRLKSVGGEHWWTYLSQDDKQNSPQSFAEKSFLGLPVGNVALTPAATFLQSAQNGYQYFERMQLDDGHWACAYGGPSFLLPGIIFAMYITESPIPDEWRIEMIRYLAHTVNIDGGWGLHDAGDSTVFATVLYYVSLRILGCDIDHPLTRNARSCIRSFGGALGIPQWGKTWLACLNLYDWSGINPVPVEMWLLPDWIPFHPWRYWVQCRVVYLPISYLWTNRQSIPLDPLMKALRSEIYLEPYNTIIFSRNRDNVSRRDCKRRPSWLLWLFNQILWVWVLYLRPHRLVQNANRKVTELIKREDQNTDYNCIAPVNKALHMVCLRYLEGIDSVELNQHRQHLGSYLWMDKDGMTCSGTNGVQVWDTAFCIQAIAAGGLHQKVEFRASLENALGYLDISQITEDLEDPYRQIRKGGWPFSTKSNGYIVSDCSAESLKAVLILQSSGFPQLISDGRLQDCVDSLLEMQNPNGGFGTYEKTRASSLLEFFNPADVFERIMVEYSYPECTSAVVTALSTFRKHFPQYRRQEVHNSIRHGVEYIKRDRRRDGSWYGSWAICFTYATFFSLQALESVGETYQNSEFVQKSCKWLLGKQMEDGGWGEHFSSCEENMYINSSNSQVVNTAWAVLGLMYAGCPDRKAIERGLKLIQSRQQKSGEWLQEDIEGVFNRTCMIGYPNYKYYFPIWALGYYSNVYEPTINHEG</sequence>
<dbReference type="SUPFAM" id="SSF48239">
    <property type="entry name" value="Terpenoid cyclases/Protein prenyltransferases"/>
    <property type="match status" value="2"/>
</dbReference>
<evidence type="ECO:0000259" key="8">
    <source>
        <dbReference type="Pfam" id="PF13243"/>
    </source>
</evidence>
<protein>
    <recommendedName>
        <fullName evidence="7">Terpene cyclase/mutase family member</fullName>
        <ecNumber evidence="7">5.4.99.-</ecNumber>
    </recommendedName>
</protein>
<dbReference type="GO" id="GO:0000250">
    <property type="term" value="F:lanosterol synthase activity"/>
    <property type="evidence" value="ECO:0007669"/>
    <property type="project" value="TreeGrafter"/>
</dbReference>
<dbReference type="EMBL" id="MU004232">
    <property type="protein sequence ID" value="KAF2671561.1"/>
    <property type="molecule type" value="Genomic_DNA"/>
</dbReference>
<keyword evidence="4" id="KW-0752">Steroid biosynthesis</keyword>
<comment type="similarity">
    <text evidence="1 7">Belongs to the terpene cyclase/mutase family.</text>
</comment>
<dbReference type="InterPro" id="IPR032697">
    <property type="entry name" value="SQ_cyclase_N"/>
</dbReference>
<name>A0A6A6UJ49_9PEZI</name>
<dbReference type="SFLD" id="SFLDG01016">
    <property type="entry name" value="Prenyltransferase_Like_2"/>
    <property type="match status" value="1"/>
</dbReference>
<keyword evidence="2" id="KW-0444">Lipid biosynthesis</keyword>
<dbReference type="Gene3D" id="6.20.120.20">
    <property type="match status" value="1"/>
</dbReference>
<accession>A0A6A6UJ49</accession>
<keyword evidence="3" id="KW-0677">Repeat</keyword>
<dbReference type="OrthoDB" id="21502at2759"/>
<dbReference type="Pfam" id="PF13243">
    <property type="entry name" value="SQHop_cyclase_C"/>
    <property type="match status" value="1"/>
</dbReference>
<keyword evidence="6 7" id="KW-0413">Isomerase</keyword>
<dbReference type="AlphaFoldDB" id="A0A6A6UJ49"/>
<reference evidence="10" key="1">
    <citation type="journal article" date="2020" name="Stud. Mycol.">
        <title>101 Dothideomycetes genomes: a test case for predicting lifestyles and emergence of pathogens.</title>
        <authorList>
            <person name="Haridas S."/>
            <person name="Albert R."/>
            <person name="Binder M."/>
            <person name="Bloem J."/>
            <person name="Labutti K."/>
            <person name="Salamov A."/>
            <person name="Andreopoulos B."/>
            <person name="Baker S."/>
            <person name="Barry K."/>
            <person name="Bills G."/>
            <person name="Bluhm B."/>
            <person name="Cannon C."/>
            <person name="Castanera R."/>
            <person name="Culley D."/>
            <person name="Daum C."/>
            <person name="Ezra D."/>
            <person name="Gonzalez J."/>
            <person name="Henrissat B."/>
            <person name="Kuo A."/>
            <person name="Liang C."/>
            <person name="Lipzen A."/>
            <person name="Lutzoni F."/>
            <person name="Magnuson J."/>
            <person name="Mondo S."/>
            <person name="Nolan M."/>
            <person name="Ohm R."/>
            <person name="Pangilinan J."/>
            <person name="Park H.-J."/>
            <person name="Ramirez L."/>
            <person name="Alfaro M."/>
            <person name="Sun H."/>
            <person name="Tritt A."/>
            <person name="Yoshinaga Y."/>
            <person name="Zwiers L.-H."/>
            <person name="Turgeon B."/>
            <person name="Goodwin S."/>
            <person name="Spatafora J."/>
            <person name="Crous P."/>
            <person name="Grigoriev I."/>
        </authorList>
    </citation>
    <scope>NUCLEOTIDE SEQUENCE</scope>
    <source>
        <strain evidence="10">CBS 115976</strain>
    </source>
</reference>
<dbReference type="CDD" id="cd02892">
    <property type="entry name" value="SQCY_1"/>
    <property type="match status" value="1"/>
</dbReference>